<keyword evidence="2 3" id="KW-0378">Hydrolase</keyword>
<dbReference type="InterPro" id="IPR019826">
    <property type="entry name" value="Carboxylesterase_B_AS"/>
</dbReference>
<evidence type="ECO:0000256" key="3">
    <source>
        <dbReference type="RuleBase" id="RU361235"/>
    </source>
</evidence>
<feature type="non-terminal residue" evidence="5">
    <location>
        <position position="1"/>
    </location>
</feature>
<proteinExistence type="inferred from homology"/>
<dbReference type="Gene3D" id="3.40.50.1820">
    <property type="entry name" value="alpha/beta hydrolase"/>
    <property type="match status" value="1"/>
</dbReference>
<gene>
    <name evidence="5" type="ORF">V5O48_010403</name>
</gene>
<evidence type="ECO:0000313" key="6">
    <source>
        <dbReference type="Proteomes" id="UP001465976"/>
    </source>
</evidence>
<dbReference type="SUPFAM" id="SSF53474">
    <property type="entry name" value="alpha/beta-Hydrolases"/>
    <property type="match status" value="1"/>
</dbReference>
<evidence type="ECO:0000256" key="1">
    <source>
        <dbReference type="ARBA" id="ARBA00005964"/>
    </source>
</evidence>
<name>A0ABR3F8I3_9AGAR</name>
<comment type="caution">
    <text evidence="5">The sequence shown here is derived from an EMBL/GenBank/DDBJ whole genome shotgun (WGS) entry which is preliminary data.</text>
</comment>
<protein>
    <recommendedName>
        <fullName evidence="3">Carboxylic ester hydrolase</fullName>
        <ecNumber evidence="3">3.1.1.-</ecNumber>
    </recommendedName>
</protein>
<dbReference type="InterPro" id="IPR050309">
    <property type="entry name" value="Type-B_Carboxylest/Lipase"/>
</dbReference>
<reference evidence="5 6" key="1">
    <citation type="submission" date="2024-02" db="EMBL/GenBank/DDBJ databases">
        <title>A draft genome for the cacao thread blight pathogen Marasmius crinis-equi.</title>
        <authorList>
            <person name="Cohen S.P."/>
            <person name="Baruah I.K."/>
            <person name="Amoako-Attah I."/>
            <person name="Bukari Y."/>
            <person name="Meinhardt L.W."/>
            <person name="Bailey B.A."/>
        </authorList>
    </citation>
    <scope>NUCLEOTIDE SEQUENCE [LARGE SCALE GENOMIC DNA]</scope>
    <source>
        <strain evidence="5 6">GH-76</strain>
    </source>
</reference>
<dbReference type="InterPro" id="IPR002018">
    <property type="entry name" value="CarbesteraseB"/>
</dbReference>
<accession>A0ABR3F8I3</accession>
<feature type="domain" description="Carboxylesterase type B" evidence="4">
    <location>
        <begin position="28"/>
        <end position="188"/>
    </location>
</feature>
<evidence type="ECO:0000256" key="2">
    <source>
        <dbReference type="ARBA" id="ARBA00022801"/>
    </source>
</evidence>
<dbReference type="Proteomes" id="UP001465976">
    <property type="component" value="Unassembled WGS sequence"/>
</dbReference>
<dbReference type="InterPro" id="IPR029058">
    <property type="entry name" value="AB_hydrolase_fold"/>
</dbReference>
<sequence length="329" mass="36350">YRLGVFGAFYSTSVHAGSWTEAGVSYAGFLAGNEVKGSGVLNAGLLDQQFVLRWVREHISKFGGDPSKVTIWGESAGKPAVDPFYSILADNGESSLRFKGGITVSTFLPSHYEYNDQIPEGLYNEVLSRTNCTSSSNHLSCLRAVDAGLLATINEDINPAGFFGTFTFVPVIDGAFVKRRLTEDLKQGKFNGSAPADVRSYVRDLYRKFGQEEADAVAKQYEGLGTDLDQVNLIMGESMFNCPTYYGTQAFGDHAFKGKFAVPPALHTDDLNYYFPTSALYAFPTDFNNTNFQTAFAESFLSFVIFQDPNIKLDPSSILPEWKKYVERE</sequence>
<dbReference type="EC" id="3.1.1.-" evidence="3"/>
<dbReference type="PANTHER" id="PTHR11559">
    <property type="entry name" value="CARBOXYLESTERASE"/>
    <property type="match status" value="1"/>
</dbReference>
<organism evidence="5 6">
    <name type="scientific">Marasmius crinis-equi</name>
    <dbReference type="NCBI Taxonomy" id="585013"/>
    <lineage>
        <taxon>Eukaryota</taxon>
        <taxon>Fungi</taxon>
        <taxon>Dikarya</taxon>
        <taxon>Basidiomycota</taxon>
        <taxon>Agaricomycotina</taxon>
        <taxon>Agaricomycetes</taxon>
        <taxon>Agaricomycetidae</taxon>
        <taxon>Agaricales</taxon>
        <taxon>Marasmiineae</taxon>
        <taxon>Marasmiaceae</taxon>
        <taxon>Marasmius</taxon>
    </lineage>
</organism>
<dbReference type="Pfam" id="PF00135">
    <property type="entry name" value="COesterase"/>
    <property type="match status" value="1"/>
</dbReference>
<dbReference type="EMBL" id="JBAHYK010000749">
    <property type="protein sequence ID" value="KAL0571562.1"/>
    <property type="molecule type" value="Genomic_DNA"/>
</dbReference>
<evidence type="ECO:0000313" key="5">
    <source>
        <dbReference type="EMBL" id="KAL0571562.1"/>
    </source>
</evidence>
<comment type="similarity">
    <text evidence="1 3">Belongs to the type-B carboxylesterase/lipase family.</text>
</comment>
<dbReference type="PROSITE" id="PS00122">
    <property type="entry name" value="CARBOXYLESTERASE_B_1"/>
    <property type="match status" value="1"/>
</dbReference>
<evidence type="ECO:0000259" key="4">
    <source>
        <dbReference type="Pfam" id="PF00135"/>
    </source>
</evidence>
<keyword evidence="6" id="KW-1185">Reference proteome</keyword>